<evidence type="ECO:0000313" key="3">
    <source>
        <dbReference type="Proteomes" id="UP000784294"/>
    </source>
</evidence>
<protein>
    <submittedName>
        <fullName evidence="2">Uncharacterized protein</fullName>
    </submittedName>
</protein>
<proteinExistence type="predicted"/>
<evidence type="ECO:0000256" key="1">
    <source>
        <dbReference type="SAM" id="SignalP"/>
    </source>
</evidence>
<keyword evidence="3" id="KW-1185">Reference proteome</keyword>
<dbReference type="EMBL" id="CAAALY010285068">
    <property type="protein sequence ID" value="VEL43778.1"/>
    <property type="molecule type" value="Genomic_DNA"/>
</dbReference>
<gene>
    <name evidence="2" type="ORF">PXEA_LOCUS37218</name>
</gene>
<name>A0A3S5C9C1_9PLAT</name>
<organism evidence="2 3">
    <name type="scientific">Protopolystoma xenopodis</name>
    <dbReference type="NCBI Taxonomy" id="117903"/>
    <lineage>
        <taxon>Eukaryota</taxon>
        <taxon>Metazoa</taxon>
        <taxon>Spiralia</taxon>
        <taxon>Lophotrochozoa</taxon>
        <taxon>Platyhelminthes</taxon>
        <taxon>Monogenea</taxon>
        <taxon>Polyopisthocotylea</taxon>
        <taxon>Polystomatidea</taxon>
        <taxon>Polystomatidae</taxon>
        <taxon>Protopolystoma</taxon>
    </lineage>
</organism>
<reference evidence="2" key="1">
    <citation type="submission" date="2018-11" db="EMBL/GenBank/DDBJ databases">
        <authorList>
            <consortium name="Pathogen Informatics"/>
        </authorList>
    </citation>
    <scope>NUCLEOTIDE SEQUENCE</scope>
</reference>
<sequence length="92" mass="10530">MSIPSTGIFCFFGWLLIGDNLYPDLMTKQCIYTNLRQTSTRHRNRTSWSPSNLTVGSCWIWMGGQDFIRTMKLVTVGFSALQSRLMIDGVEM</sequence>
<comment type="caution">
    <text evidence="2">The sequence shown here is derived from an EMBL/GenBank/DDBJ whole genome shotgun (WGS) entry which is preliminary data.</text>
</comment>
<evidence type="ECO:0000313" key="2">
    <source>
        <dbReference type="EMBL" id="VEL43778.1"/>
    </source>
</evidence>
<feature type="signal peptide" evidence="1">
    <location>
        <begin position="1"/>
        <end position="18"/>
    </location>
</feature>
<dbReference type="AlphaFoldDB" id="A0A3S5C9C1"/>
<dbReference type="Proteomes" id="UP000784294">
    <property type="component" value="Unassembled WGS sequence"/>
</dbReference>
<keyword evidence="1" id="KW-0732">Signal</keyword>
<accession>A0A3S5C9C1</accession>
<feature type="chain" id="PRO_5018751768" evidence="1">
    <location>
        <begin position="19"/>
        <end position="92"/>
    </location>
</feature>